<dbReference type="AlphaFoldDB" id="A0A1E7MW50"/>
<feature type="region of interest" description="Disordered" evidence="1">
    <location>
        <begin position="276"/>
        <end position="346"/>
    </location>
</feature>
<evidence type="ECO:0000256" key="1">
    <source>
        <dbReference type="SAM" id="MobiDB-lite"/>
    </source>
</evidence>
<proteinExistence type="predicted"/>
<dbReference type="GeneID" id="97486578"/>
<dbReference type="InterPro" id="IPR026467">
    <property type="entry name" value="Ser/Gly_Cys_C_dom"/>
</dbReference>
<reference evidence="3" key="1">
    <citation type="journal article" date="2014" name="Int. J. Syst. Evol. Microbiol.">
        <title>Complete genome sequence of Corynebacterium casei LMG S-19264T (=DSM 44701T), isolated from a smear-ripened cheese.</title>
        <authorList>
            <consortium name="US DOE Joint Genome Institute (JGI-PGF)"/>
            <person name="Walter F."/>
            <person name="Albersmeier A."/>
            <person name="Kalinowski J."/>
            <person name="Ruckert C."/>
        </authorList>
    </citation>
    <scope>NUCLEOTIDE SEQUENCE</scope>
    <source>
        <strain evidence="3">JCM 4434</strain>
    </source>
</reference>
<accession>A0A8H9HNZ5</accession>
<dbReference type="Proteomes" id="UP000610124">
    <property type="component" value="Unassembled WGS sequence"/>
</dbReference>
<dbReference type="OrthoDB" id="4241909at2"/>
<feature type="compositionally biased region" description="Low complexity" evidence="1">
    <location>
        <begin position="320"/>
        <end position="337"/>
    </location>
</feature>
<feature type="transmembrane region" description="Helical" evidence="2">
    <location>
        <begin position="6"/>
        <end position="23"/>
    </location>
</feature>
<reference evidence="4 5" key="2">
    <citation type="submission" date="2014-07" db="EMBL/GenBank/DDBJ databases">
        <authorList>
            <person name="Zhang J.E."/>
            <person name="Yang H."/>
            <person name="Guo J."/>
            <person name="Deng Z."/>
            <person name="Luo H."/>
            <person name="Luo M."/>
            <person name="Zhao B."/>
        </authorList>
    </citation>
    <scope>NUCLEOTIDE SEQUENCE [LARGE SCALE GENOMIC DNA]</scope>
    <source>
        <strain evidence="4">ATCC 10762</strain>
        <strain evidence="5">ATCC 10762 / DSM 40127 / CCM 3239 / JCM 4008 / LMG 5968 / NBRC 12843 / NCIMB 8234 / A-377</strain>
    </source>
</reference>
<name>A0A1E7MW50_KITAU</name>
<feature type="transmembrane region" description="Helical" evidence="2">
    <location>
        <begin position="147"/>
        <end position="165"/>
    </location>
</feature>
<feature type="compositionally biased region" description="Low complexity" evidence="1">
    <location>
        <begin position="276"/>
        <end position="308"/>
    </location>
</feature>
<reference evidence="4" key="3">
    <citation type="submission" date="2016-08" db="EMBL/GenBank/DDBJ databases">
        <title>Sequencing, Assembly and Comparative Genomics of S. aureofaciens ATCC 10762.</title>
        <authorList>
            <person name="Gradnigo J.S."/>
            <person name="Johnson N."/>
            <person name="Somerville G.A."/>
        </authorList>
    </citation>
    <scope>NUCLEOTIDE SEQUENCE [LARGE SCALE GENOMIC DNA]</scope>
    <source>
        <strain evidence="4">ATCC 10762</strain>
    </source>
</reference>
<dbReference type="EMBL" id="BMUB01000007">
    <property type="protein sequence ID" value="GGU80140.1"/>
    <property type="molecule type" value="Genomic_DNA"/>
</dbReference>
<keyword evidence="2" id="KW-0472">Membrane</keyword>
<evidence type="ECO:0000313" key="4">
    <source>
        <dbReference type="EMBL" id="OEV32658.1"/>
    </source>
</evidence>
<dbReference type="NCBIfam" id="TIGR04222">
    <property type="entry name" value="near_uncomplex"/>
    <property type="match status" value="1"/>
</dbReference>
<keyword evidence="2" id="KW-0812">Transmembrane</keyword>
<dbReference type="RefSeq" id="WP_030554904.1">
    <property type="nucleotide sequence ID" value="NZ_BMUB01000007.1"/>
</dbReference>
<dbReference type="KEGG" id="kau:B6264_04665"/>
<dbReference type="EMBL" id="JPRF03000087">
    <property type="protein sequence ID" value="OEV32658.1"/>
    <property type="molecule type" value="Genomic_DNA"/>
</dbReference>
<reference evidence="3" key="5">
    <citation type="submission" date="2020-09" db="EMBL/GenBank/DDBJ databases">
        <authorList>
            <person name="Sun Q."/>
            <person name="Ohkuma M."/>
        </authorList>
    </citation>
    <scope>NUCLEOTIDE SEQUENCE</scope>
    <source>
        <strain evidence="3">JCM 4434</strain>
    </source>
</reference>
<keyword evidence="5" id="KW-1185">Reference proteome</keyword>
<evidence type="ECO:0000313" key="3">
    <source>
        <dbReference type="EMBL" id="GGU80140.1"/>
    </source>
</evidence>
<gene>
    <name evidence="3" type="ORF">GCM10010502_35150</name>
    <name evidence="4" type="ORF">HS99_0015415</name>
</gene>
<dbReference type="Proteomes" id="UP000037395">
    <property type="component" value="Unassembled WGS sequence"/>
</dbReference>
<organism evidence="4 5">
    <name type="scientific">Kitasatospora aureofaciens</name>
    <name type="common">Streptomyces aureofaciens</name>
    <dbReference type="NCBI Taxonomy" id="1894"/>
    <lineage>
        <taxon>Bacteria</taxon>
        <taxon>Bacillati</taxon>
        <taxon>Actinomycetota</taxon>
        <taxon>Actinomycetes</taxon>
        <taxon>Kitasatosporales</taxon>
        <taxon>Streptomycetaceae</taxon>
        <taxon>Kitasatospora</taxon>
    </lineage>
</organism>
<reference evidence="5" key="4">
    <citation type="submission" date="2016-08" db="EMBL/GenBank/DDBJ databases">
        <title>Sequencing, assembly and comparative genomics of S. aureofaciens ATCC 10762.</title>
        <authorList>
            <person name="Gradnigo J.S."/>
            <person name="Johnson N."/>
            <person name="Somerville G.A."/>
        </authorList>
    </citation>
    <scope>NUCLEOTIDE SEQUENCE [LARGE SCALE GENOMIC DNA]</scope>
    <source>
        <strain evidence="5">ATCC 10762 / DSM 40127 / CCM 3239 / JCM 4008 / LMG 5968 / NBRC 12843 / NCIMB 8234 / A-377</strain>
    </source>
</reference>
<sequence length="346" mass="35690">MWHNSYFVVPTVLLVAAVLYAAGTHQRVRHVARPQGLPGRGLPLLDTAFLAGGPGRVFDTALVRMHLSEQVVISRSNLVTLTGAKPYDAVDQAVHDAVGATGSRELGALRRMVMRSAAVQEIGDRLADRGLLRRPERMQRARTARRLLWLAMLDVVLFAGLALLLDDNDALHERPNLLIPGFLLLLGALGLATSTPAKGRITPAGQRQLSLMQGSTPWTPSSGVSPRLAGGAVLGALALGGLAVAGLENQELEQAMTAAAAQDEAMRQAQASSSFFSSSSSSSSSSSWSSSSSSSSSSSCSSSGYSCSATDSGSTHHHSSCGSSHSSCGSSHSSCGSSCGGGCGGS</sequence>
<evidence type="ECO:0000256" key="2">
    <source>
        <dbReference type="SAM" id="Phobius"/>
    </source>
</evidence>
<protein>
    <recommendedName>
        <fullName evidence="6">TIGR04222 domain-containing membrane protein</fullName>
    </recommendedName>
</protein>
<feature type="transmembrane region" description="Helical" evidence="2">
    <location>
        <begin position="177"/>
        <end position="197"/>
    </location>
</feature>
<evidence type="ECO:0008006" key="6">
    <source>
        <dbReference type="Google" id="ProtNLM"/>
    </source>
</evidence>
<evidence type="ECO:0000313" key="5">
    <source>
        <dbReference type="Proteomes" id="UP000037395"/>
    </source>
</evidence>
<comment type="caution">
    <text evidence="4">The sequence shown here is derived from an EMBL/GenBank/DDBJ whole genome shotgun (WGS) entry which is preliminary data.</text>
</comment>
<accession>A0A1E7MW50</accession>
<keyword evidence="2" id="KW-1133">Transmembrane helix</keyword>